<dbReference type="PANTHER" id="PTHR15653">
    <property type="entry name" value="STRIATIN"/>
    <property type="match status" value="1"/>
</dbReference>
<dbReference type="GO" id="GO:0005516">
    <property type="term" value="F:calmodulin binding"/>
    <property type="evidence" value="ECO:0007669"/>
    <property type="project" value="UniProtKB-KW"/>
</dbReference>
<dbReference type="PROSITE" id="PS50294">
    <property type="entry name" value="WD_REPEATS_REGION"/>
    <property type="match status" value="1"/>
</dbReference>
<dbReference type="PROSITE" id="PS50082">
    <property type="entry name" value="WD_REPEATS_2"/>
    <property type="match status" value="2"/>
</dbReference>
<evidence type="ECO:0000259" key="8">
    <source>
        <dbReference type="Pfam" id="PF08232"/>
    </source>
</evidence>
<dbReference type="Gene3D" id="1.20.5.300">
    <property type="match status" value="1"/>
</dbReference>
<dbReference type="InterPro" id="IPR001680">
    <property type="entry name" value="WD40_rpt"/>
</dbReference>
<accession>A0A2J6PUT2</accession>
<proteinExistence type="inferred from homology"/>
<keyword evidence="10" id="KW-1185">Reference proteome</keyword>
<keyword evidence="5" id="KW-0175">Coiled coil</keyword>
<dbReference type="InterPro" id="IPR051488">
    <property type="entry name" value="WD_repeat_striatin"/>
</dbReference>
<feature type="compositionally biased region" description="Pro residues" evidence="7">
    <location>
        <begin position="189"/>
        <end position="200"/>
    </location>
</feature>
<dbReference type="InterPro" id="IPR036322">
    <property type="entry name" value="WD40_repeat_dom_sf"/>
</dbReference>
<dbReference type="Pfam" id="PF08232">
    <property type="entry name" value="Striatin"/>
    <property type="match status" value="1"/>
</dbReference>
<name>A0A2J6PUT2_9HELO</name>
<feature type="region of interest" description="Disordered" evidence="7">
    <location>
        <begin position="1"/>
        <end position="41"/>
    </location>
</feature>
<feature type="compositionally biased region" description="Basic and acidic residues" evidence="7">
    <location>
        <begin position="165"/>
        <end position="177"/>
    </location>
</feature>
<feature type="compositionally biased region" description="Low complexity" evidence="7">
    <location>
        <begin position="588"/>
        <end position="604"/>
    </location>
</feature>
<comment type="similarity">
    <text evidence="1">Belongs to the WD repeat striatin family.</text>
</comment>
<evidence type="ECO:0000256" key="3">
    <source>
        <dbReference type="ARBA" id="ARBA00022737"/>
    </source>
</evidence>
<evidence type="ECO:0000256" key="4">
    <source>
        <dbReference type="ARBA" id="ARBA00022860"/>
    </source>
</evidence>
<dbReference type="STRING" id="1745343.A0A2J6PUT2"/>
<evidence type="ECO:0000256" key="2">
    <source>
        <dbReference type="ARBA" id="ARBA00022574"/>
    </source>
</evidence>
<feature type="repeat" description="WD" evidence="6">
    <location>
        <begin position="548"/>
        <end position="575"/>
    </location>
</feature>
<evidence type="ECO:0000256" key="5">
    <source>
        <dbReference type="ARBA" id="ARBA00023054"/>
    </source>
</evidence>
<dbReference type="Gene3D" id="2.130.10.10">
    <property type="entry name" value="YVTN repeat-like/Quinoprotein amine dehydrogenase"/>
    <property type="match status" value="2"/>
</dbReference>
<dbReference type="PRINTS" id="PR00320">
    <property type="entry name" value="GPROTEINBRPT"/>
</dbReference>
<feature type="compositionally biased region" description="Pro residues" evidence="7">
    <location>
        <begin position="238"/>
        <end position="249"/>
    </location>
</feature>
<dbReference type="InterPro" id="IPR020472">
    <property type="entry name" value="WD40_PAC1"/>
</dbReference>
<dbReference type="EMBL" id="KZ613498">
    <property type="protein sequence ID" value="PMD17787.1"/>
    <property type="molecule type" value="Genomic_DNA"/>
</dbReference>
<dbReference type="Proteomes" id="UP000235672">
    <property type="component" value="Unassembled WGS sequence"/>
</dbReference>
<organism evidence="9 10">
    <name type="scientific">Hyaloscypha hepaticicola</name>
    <dbReference type="NCBI Taxonomy" id="2082293"/>
    <lineage>
        <taxon>Eukaryota</taxon>
        <taxon>Fungi</taxon>
        <taxon>Dikarya</taxon>
        <taxon>Ascomycota</taxon>
        <taxon>Pezizomycotina</taxon>
        <taxon>Leotiomycetes</taxon>
        <taxon>Helotiales</taxon>
        <taxon>Hyaloscyphaceae</taxon>
        <taxon>Hyaloscypha</taxon>
    </lineage>
</organism>
<dbReference type="InterPro" id="IPR013258">
    <property type="entry name" value="Striatin_N"/>
</dbReference>
<keyword evidence="2 6" id="KW-0853">WD repeat</keyword>
<evidence type="ECO:0000256" key="1">
    <source>
        <dbReference type="ARBA" id="ARBA00009616"/>
    </source>
</evidence>
<feature type="repeat" description="WD" evidence="6">
    <location>
        <begin position="745"/>
        <end position="786"/>
    </location>
</feature>
<sequence length="824" mass="89082">MAWQSLSGNMGVGSNGGNGNGNGNGNGDGQQQNNQPQGTEYTLQGVMRFLQTEWHRHERDRNSWEIERQEMKGRIARLEGSTRKSDASNKSLKKYVNMLEKALKERDAQVKASKAGGDVQTGASIPESKGKEHLAVKKERPVQDKPHNSFLDIEGGEEKQDEDPDRGNLKGFMDKTQGELTYLMVSPSNPLPPRDPPPPEEILLPPSFQAPGQPSLEEIYQQQARQKNMRESNLSRPSPSPNHHPPPLPSASNLSVRNPDPPVSRSLADQQPLPQTTQQEWSSTFQMSDQPPEDHVTKINHSFDSYGRQIDEETEKEAQTEADGWDFNEAAQFPEQELKAVPQRPDTDLFPIAQEQPKSPNRGPGSHRRKGSMSRRRSAEQELSLNPAQKAETGSFKVRFGLRGHLDAVRSVIFSGGGSPGEPEICTAGDDGTIKRWIIPARYENQGGMHVSANDLDIQSYFTHRGHTGAVTSLTSWSPSQNFSSGGRAQGDGWIFSGGQDATIRVWERGRVDPKATLDGHTDAVWTVCVLPGTTGTVFGQSNSYGGPDRILLASGAADGTVKVWSVSAPPQLMSPQGGSGRRGGRVRGNSMSSGSAFPSSPQPSIASNSPFHYTLIHSISRSNSSASPTCITPLSASGDVFVVSYSDAAVLVYDTRTGEEVASMASLETYNNTINTGVNAIVATTNGLDGSLSFDSSRGLSEDEGVVGGATGTSGGVEGIIISGHEDRYIRFYDANSGQCTYNMLAHPAAISALDLSPDGRELVSAGHDASLRFWSLEKRSCIQEITSHRLMRGEGVCSVCWSRDGRWVVSAGGDGVVKVFAR</sequence>
<dbReference type="SUPFAM" id="SSF50978">
    <property type="entry name" value="WD40 repeat-like"/>
    <property type="match status" value="1"/>
</dbReference>
<keyword evidence="4" id="KW-0112">Calmodulin-binding</keyword>
<feature type="compositionally biased region" description="Low complexity" evidence="7">
    <location>
        <begin position="29"/>
        <end position="38"/>
    </location>
</feature>
<feature type="compositionally biased region" description="Basic and acidic residues" evidence="7">
    <location>
        <begin position="128"/>
        <end position="147"/>
    </location>
</feature>
<feature type="compositionally biased region" description="Gly residues" evidence="7">
    <location>
        <begin position="10"/>
        <end position="28"/>
    </location>
</feature>
<dbReference type="PANTHER" id="PTHR15653:SF0">
    <property type="entry name" value="CONNECTOR OF KINASE TO AP-1, ISOFORM E"/>
    <property type="match status" value="1"/>
</dbReference>
<evidence type="ECO:0000313" key="10">
    <source>
        <dbReference type="Proteomes" id="UP000235672"/>
    </source>
</evidence>
<dbReference type="OrthoDB" id="727118at2759"/>
<evidence type="ECO:0000256" key="7">
    <source>
        <dbReference type="SAM" id="MobiDB-lite"/>
    </source>
</evidence>
<gene>
    <name evidence="9" type="ORF">NA56DRAFT_648488</name>
</gene>
<evidence type="ECO:0000313" key="9">
    <source>
        <dbReference type="EMBL" id="PMD17787.1"/>
    </source>
</evidence>
<dbReference type="InterPro" id="IPR015943">
    <property type="entry name" value="WD40/YVTN_repeat-like_dom_sf"/>
</dbReference>
<feature type="region of interest" description="Disordered" evidence="7">
    <location>
        <begin position="350"/>
        <end position="390"/>
    </location>
</feature>
<feature type="region of interest" description="Disordered" evidence="7">
    <location>
        <begin position="107"/>
        <end position="321"/>
    </location>
</feature>
<evidence type="ECO:0000256" key="6">
    <source>
        <dbReference type="PROSITE-ProRule" id="PRU00221"/>
    </source>
</evidence>
<dbReference type="SMART" id="SM00320">
    <property type="entry name" value="WD40"/>
    <property type="match status" value="7"/>
</dbReference>
<feature type="compositionally biased region" description="Basic residues" evidence="7">
    <location>
        <begin position="365"/>
        <end position="376"/>
    </location>
</feature>
<feature type="region of interest" description="Disordered" evidence="7">
    <location>
        <begin position="569"/>
        <end position="604"/>
    </location>
</feature>
<protein>
    <submittedName>
        <fullName evidence="9">WD40 repeat-like protein</fullName>
    </submittedName>
</protein>
<reference evidence="9 10" key="1">
    <citation type="submission" date="2016-05" db="EMBL/GenBank/DDBJ databases">
        <title>A degradative enzymes factory behind the ericoid mycorrhizal symbiosis.</title>
        <authorList>
            <consortium name="DOE Joint Genome Institute"/>
            <person name="Martino E."/>
            <person name="Morin E."/>
            <person name="Grelet G."/>
            <person name="Kuo A."/>
            <person name="Kohler A."/>
            <person name="Daghino S."/>
            <person name="Barry K."/>
            <person name="Choi C."/>
            <person name="Cichocki N."/>
            <person name="Clum A."/>
            <person name="Copeland A."/>
            <person name="Hainaut M."/>
            <person name="Haridas S."/>
            <person name="Labutti K."/>
            <person name="Lindquist E."/>
            <person name="Lipzen A."/>
            <person name="Khouja H.-R."/>
            <person name="Murat C."/>
            <person name="Ohm R."/>
            <person name="Olson A."/>
            <person name="Spatafora J."/>
            <person name="Veneault-Fourrey C."/>
            <person name="Henrissat B."/>
            <person name="Grigoriev I."/>
            <person name="Martin F."/>
            <person name="Perotto S."/>
        </authorList>
    </citation>
    <scope>NUCLEOTIDE SEQUENCE [LARGE SCALE GENOMIC DNA]</scope>
    <source>
        <strain evidence="9 10">UAMH 7357</strain>
    </source>
</reference>
<feature type="compositionally biased region" description="Polar residues" evidence="7">
    <location>
        <begin position="267"/>
        <end position="289"/>
    </location>
</feature>
<keyword evidence="3" id="KW-0677">Repeat</keyword>
<feature type="domain" description="Striatin N-terminal" evidence="8">
    <location>
        <begin position="42"/>
        <end position="187"/>
    </location>
</feature>
<dbReference type="Pfam" id="PF00400">
    <property type="entry name" value="WD40"/>
    <property type="match status" value="5"/>
</dbReference>
<dbReference type="AlphaFoldDB" id="A0A2J6PUT2"/>